<dbReference type="AlphaFoldDB" id="S8E846"/>
<evidence type="ECO:0000256" key="7">
    <source>
        <dbReference type="ARBA" id="ARBA00023002"/>
    </source>
</evidence>
<dbReference type="GO" id="GO:0031490">
    <property type="term" value="F:chromatin DNA binding"/>
    <property type="evidence" value="ECO:0007669"/>
    <property type="project" value="TreeGrafter"/>
</dbReference>
<keyword evidence="13" id="KW-1185">Reference proteome</keyword>
<dbReference type="GO" id="GO:0006357">
    <property type="term" value="P:regulation of transcription by RNA polymerase II"/>
    <property type="evidence" value="ECO:0007669"/>
    <property type="project" value="TreeGrafter"/>
</dbReference>
<comment type="caution">
    <text evidence="12">The sequence shown here is derived from an EMBL/GenBank/DDBJ whole genome shotgun (WGS) entry which is preliminary data.</text>
</comment>
<evidence type="ECO:0000259" key="11">
    <source>
        <dbReference type="PROSITE" id="PS51184"/>
    </source>
</evidence>
<evidence type="ECO:0000256" key="8">
    <source>
        <dbReference type="ARBA" id="ARBA00023004"/>
    </source>
</evidence>
<dbReference type="Gene3D" id="2.60.120.650">
    <property type="entry name" value="Cupin"/>
    <property type="match status" value="1"/>
</dbReference>
<evidence type="ECO:0000256" key="5">
    <source>
        <dbReference type="ARBA" id="ARBA00022771"/>
    </source>
</evidence>
<proteinExistence type="inferred from homology"/>
<keyword evidence="8" id="KW-0408">Iron</keyword>
<comment type="similarity">
    <text evidence="3">Belongs to the JARID1 histone demethylase family.</text>
</comment>
<evidence type="ECO:0000256" key="2">
    <source>
        <dbReference type="ARBA" id="ARBA00004123"/>
    </source>
</evidence>
<accession>S8E846</accession>
<keyword evidence="6" id="KW-0862">Zinc</keyword>
<gene>
    <name evidence="12" type="ORF">M569_06146</name>
</gene>
<evidence type="ECO:0000256" key="3">
    <source>
        <dbReference type="ARBA" id="ARBA00006801"/>
    </source>
</evidence>
<evidence type="ECO:0000313" key="12">
    <source>
        <dbReference type="EMBL" id="EPS68622.1"/>
    </source>
</evidence>
<dbReference type="Proteomes" id="UP000015453">
    <property type="component" value="Unassembled WGS sequence"/>
</dbReference>
<evidence type="ECO:0000313" key="13">
    <source>
        <dbReference type="Proteomes" id="UP000015453"/>
    </source>
</evidence>
<dbReference type="SUPFAM" id="SSF51197">
    <property type="entry name" value="Clavaminate synthase-like"/>
    <property type="match status" value="1"/>
</dbReference>
<organism evidence="12 13">
    <name type="scientific">Genlisea aurea</name>
    <dbReference type="NCBI Taxonomy" id="192259"/>
    <lineage>
        <taxon>Eukaryota</taxon>
        <taxon>Viridiplantae</taxon>
        <taxon>Streptophyta</taxon>
        <taxon>Embryophyta</taxon>
        <taxon>Tracheophyta</taxon>
        <taxon>Spermatophyta</taxon>
        <taxon>Magnoliopsida</taxon>
        <taxon>eudicotyledons</taxon>
        <taxon>Gunneridae</taxon>
        <taxon>Pentapetalae</taxon>
        <taxon>asterids</taxon>
        <taxon>lamiids</taxon>
        <taxon>Lamiales</taxon>
        <taxon>Lentibulariaceae</taxon>
        <taxon>Genlisea</taxon>
    </lineage>
</organism>
<protein>
    <recommendedName>
        <fullName evidence="11">JmjC domain-containing protein</fullName>
    </recommendedName>
</protein>
<evidence type="ECO:0000256" key="1">
    <source>
        <dbReference type="ARBA" id="ARBA00001954"/>
    </source>
</evidence>
<dbReference type="GO" id="GO:0000118">
    <property type="term" value="C:histone deacetylase complex"/>
    <property type="evidence" value="ECO:0007669"/>
    <property type="project" value="TreeGrafter"/>
</dbReference>
<dbReference type="InterPro" id="IPR003347">
    <property type="entry name" value="JmjC_dom"/>
</dbReference>
<dbReference type="InterPro" id="IPR045109">
    <property type="entry name" value="LSDs-like"/>
</dbReference>
<dbReference type="GO" id="GO:0032454">
    <property type="term" value="F:histone H3K9 demethylase activity"/>
    <property type="evidence" value="ECO:0007669"/>
    <property type="project" value="InterPro"/>
</dbReference>
<dbReference type="EMBL" id="AUSU01002527">
    <property type="protein sequence ID" value="EPS68622.1"/>
    <property type="molecule type" value="Genomic_DNA"/>
</dbReference>
<feature type="domain" description="JmjC" evidence="11">
    <location>
        <begin position="381"/>
        <end position="601"/>
    </location>
</feature>
<evidence type="ECO:0000256" key="9">
    <source>
        <dbReference type="ARBA" id="ARBA00023242"/>
    </source>
</evidence>
<dbReference type="OrthoDB" id="1667110at2759"/>
<comment type="cofactor">
    <cofactor evidence="1">
        <name>Fe(2+)</name>
        <dbReference type="ChEBI" id="CHEBI:29033"/>
    </cofactor>
</comment>
<reference evidence="12 13" key="1">
    <citation type="journal article" date="2013" name="BMC Genomics">
        <title>The miniature genome of a carnivorous plant Genlisea aurea contains a low number of genes and short non-coding sequences.</title>
        <authorList>
            <person name="Leushkin E.V."/>
            <person name="Sutormin R.A."/>
            <person name="Nabieva E.R."/>
            <person name="Penin A.A."/>
            <person name="Kondrashov A.S."/>
            <person name="Logacheva M.D."/>
        </authorList>
    </citation>
    <scope>NUCLEOTIDE SEQUENCE [LARGE SCALE GENOMIC DNA]</scope>
</reference>
<dbReference type="PROSITE" id="PS51184">
    <property type="entry name" value="JMJC"/>
    <property type="match status" value="1"/>
</dbReference>
<dbReference type="PANTHER" id="PTHR12549:SF11">
    <property type="entry name" value="LYSINE-SPECIFIC DEMETHYLASE JMJ25"/>
    <property type="match status" value="1"/>
</dbReference>
<evidence type="ECO:0000256" key="4">
    <source>
        <dbReference type="ARBA" id="ARBA00022723"/>
    </source>
</evidence>
<keyword evidence="7" id="KW-0560">Oxidoreductase</keyword>
<keyword evidence="9" id="KW-0539">Nucleus</keyword>
<comment type="function">
    <text evidence="10">May function as histone H3 lysine demethylase and be involved in regulation of gene expression.</text>
</comment>
<sequence>MRLDGGVKRLNSIKLEFNQEERVRYSKYMLKILLPYLEKFHAQQLAEEEIEAKIQGLPISQIMPEKAANCSRNVRVYCDNCRTSIFDFHRSCSKCPYELCLACCQELREGRLQGGIKEVVIEYVERDANYFHGGKEKDKSRRRATEEAAIPENFDPSETESEWIPTEKGAIPCPPKSLGGCGEGVLALKCIFRDDWLSMLLKRAEELERRGILDVLQPSDSAKECSCSDENGNIRKAASRNDSDDNAIYCPLAKDIGQDDLKHFQFHFSRGEPVIVRRVLDTTLGLSWEPMVMWRAFRQVSNRNHATSLDVSALNCLDWCEVDINIHQFFSGYSTPSFDGHGWPVVLKLKDWPPASLFEERLPRHCAEFIRCLPFKEYTHPRDGFLNLAVKLPEESIKPDMGPKTYIAYGYHREFGRGDSVTKLHTDMSDAVNVLTHVAAVELNAEQLSKVEELQKKHAAQDVRELFNDRGVVFDSESVPVDGGCGGALWDIFRREDVPKLEEYVRKHFSEFRHTYCNPVPKVVHPIHDQTVYLGTEHKRRLKSEYGVEAWSFVQELGDAVFIPAGCPHQVRNLKSCLKVALDFVSPENVGECVRLTEEFRVLPHNHRAKEDKLEVKKMALHAAATAVKELEN</sequence>
<name>S8E846_9LAMI</name>
<dbReference type="FunFam" id="2.60.120.650:FF:000026">
    <property type="entry name" value="Transcription factor jumonji domain-containing protein"/>
    <property type="match status" value="1"/>
</dbReference>
<dbReference type="GO" id="GO:0016491">
    <property type="term" value="F:oxidoreductase activity"/>
    <property type="evidence" value="ECO:0007669"/>
    <property type="project" value="UniProtKB-KW"/>
</dbReference>
<dbReference type="SMART" id="SM00558">
    <property type="entry name" value="JmjC"/>
    <property type="match status" value="1"/>
</dbReference>
<dbReference type="Pfam" id="PF02373">
    <property type="entry name" value="JmjC"/>
    <property type="match status" value="1"/>
</dbReference>
<dbReference type="GO" id="GO:0008270">
    <property type="term" value="F:zinc ion binding"/>
    <property type="evidence" value="ECO:0007669"/>
    <property type="project" value="UniProtKB-KW"/>
</dbReference>
<dbReference type="GO" id="GO:0003712">
    <property type="term" value="F:transcription coregulator activity"/>
    <property type="evidence" value="ECO:0007669"/>
    <property type="project" value="TreeGrafter"/>
</dbReference>
<feature type="non-terminal residue" evidence="12">
    <location>
        <position position="633"/>
    </location>
</feature>
<keyword evidence="5" id="KW-0863">Zinc-finger</keyword>
<dbReference type="PANTHER" id="PTHR12549">
    <property type="entry name" value="JMJC DOMAIN-CONTAINING HISTONE DEMETHYLATION PROTEIN"/>
    <property type="match status" value="1"/>
</dbReference>
<dbReference type="GO" id="GO:0000785">
    <property type="term" value="C:chromatin"/>
    <property type="evidence" value="ECO:0007669"/>
    <property type="project" value="TreeGrafter"/>
</dbReference>
<keyword evidence="4" id="KW-0479">Metal-binding</keyword>
<evidence type="ECO:0000256" key="6">
    <source>
        <dbReference type="ARBA" id="ARBA00022833"/>
    </source>
</evidence>
<evidence type="ECO:0000256" key="10">
    <source>
        <dbReference type="ARBA" id="ARBA00060112"/>
    </source>
</evidence>
<comment type="subcellular location">
    <subcellularLocation>
        <location evidence="2">Nucleus</location>
    </subcellularLocation>
</comment>